<reference evidence="2 3" key="1">
    <citation type="submission" date="2018-03" db="EMBL/GenBank/DDBJ databases">
        <title>Genomic Encyclopedia of Type Strains, Phase III (KMG-III): the genomes of soil and plant-associated and newly described type strains.</title>
        <authorList>
            <person name="Whitman W."/>
        </authorList>
    </citation>
    <scope>NUCLEOTIDE SEQUENCE [LARGE SCALE GENOMIC DNA]</scope>
    <source>
        <strain evidence="2 3">CGMCC 1.12700</strain>
    </source>
</reference>
<dbReference type="Pfam" id="PF13585">
    <property type="entry name" value="CHU_C"/>
    <property type="match status" value="1"/>
</dbReference>
<dbReference type="EMBL" id="PYGD01000009">
    <property type="protein sequence ID" value="PSK90168.1"/>
    <property type="molecule type" value="Genomic_DNA"/>
</dbReference>
<dbReference type="Proteomes" id="UP000240572">
    <property type="component" value="Unassembled WGS sequence"/>
</dbReference>
<accession>A0A2P8CYX1</accession>
<evidence type="ECO:0000313" key="2">
    <source>
        <dbReference type="EMBL" id="PSK90168.1"/>
    </source>
</evidence>
<comment type="caution">
    <text evidence="2">The sequence shown here is derived from an EMBL/GenBank/DDBJ whole genome shotgun (WGS) entry which is preliminary data.</text>
</comment>
<organism evidence="2 3">
    <name type="scientific">Taibaiella chishuiensis</name>
    <dbReference type="NCBI Taxonomy" id="1434707"/>
    <lineage>
        <taxon>Bacteria</taxon>
        <taxon>Pseudomonadati</taxon>
        <taxon>Bacteroidota</taxon>
        <taxon>Chitinophagia</taxon>
        <taxon>Chitinophagales</taxon>
        <taxon>Chitinophagaceae</taxon>
        <taxon>Taibaiella</taxon>
    </lineage>
</organism>
<feature type="signal peptide" evidence="1">
    <location>
        <begin position="1"/>
        <end position="24"/>
    </location>
</feature>
<gene>
    <name evidence="2" type="ORF">B0I18_109174</name>
</gene>
<proteinExistence type="predicted"/>
<evidence type="ECO:0000256" key="1">
    <source>
        <dbReference type="SAM" id="SignalP"/>
    </source>
</evidence>
<dbReference type="OrthoDB" id="9765926at2"/>
<name>A0A2P8CYX1_9BACT</name>
<keyword evidence="3" id="KW-1185">Reference proteome</keyword>
<sequence>MKSKHIKGLALLLLLLAPGLQSRAQFHAQRSIHLNANSNWFFGEMGLNLKTTPATVTRTEKFLETMGGRFKIEYERQKGYRFENMIPVSHPETGALRFIAIPYWLYDRDLEPMPNGNLDVFANGYAKYMIVAPFIRDPDRYYVFSITGALDLAYSVVDMKLNNGRGDVVPGLKNILIRNSAFIDEYMELVDVVPGNNCDLWLITTTGDIGNTPYTLSAYHITASGVDTTPVISYHEKATMWDMLWDFKVSPNRESLAFIALNYIDYYPRPQVHFFKFDPDNGVITEGAYPPVLLSETEQKDIHGCFTPDNTAYIVYKQDNSGDNIVFHKYELNENMRHTSSLFPVTYPVYNRLKHSVYTPPIIFLKPHGNKIYFNIPEAYSKPDPHDLEMRYKLIGQITCTKLGVIGPSGNDWQQVAFDPAKPLSESCRLYTNNDVVYPYLEMDTIPSVYFDTVFCREADMQLGTTTLKARPGFSGYIWNDGTTGDRRQISTPGKYWVYYKGGCNNIRVDTFIYRFRSPIAVLPPDTVICDQRFPVTIQPKEAGNYLWEDQSIIPERNIYGPGTYSVTFEAEGCPQHDTIRIGGEHCPCNISVPNAFSPNNDGLNDYFKPTIALGCVPAQYSLLIYNRWGQMIYKSNNEFDRGWDGTYNGAPADMGNYFYELRFKTDARPEPYYHKGALVLIR</sequence>
<dbReference type="RefSeq" id="WP_106524506.1">
    <property type="nucleotide sequence ID" value="NZ_PYGD01000009.1"/>
</dbReference>
<dbReference type="NCBIfam" id="TIGR04131">
    <property type="entry name" value="Bac_Flav_CTERM"/>
    <property type="match status" value="1"/>
</dbReference>
<dbReference type="InterPro" id="IPR026341">
    <property type="entry name" value="T9SS_type_B"/>
</dbReference>
<feature type="chain" id="PRO_5015170725" evidence="1">
    <location>
        <begin position="25"/>
        <end position="683"/>
    </location>
</feature>
<keyword evidence="1" id="KW-0732">Signal</keyword>
<dbReference type="AlphaFoldDB" id="A0A2P8CYX1"/>
<evidence type="ECO:0000313" key="3">
    <source>
        <dbReference type="Proteomes" id="UP000240572"/>
    </source>
</evidence>
<protein>
    <submittedName>
        <fullName evidence="2">Gliding motility-associated-like protein</fullName>
    </submittedName>
</protein>